<dbReference type="PANTHER" id="PTHR22990:SF15">
    <property type="entry name" value="F-BOX ONLY PROTEIN 10"/>
    <property type="match status" value="1"/>
</dbReference>
<reference evidence="6 7" key="1">
    <citation type="submission" date="2019-05" db="EMBL/GenBank/DDBJ databases">
        <title>Algicella ahnfeltiae gen. nov., sp. nov., a novel marine bacterium of the family Flavobacteriaceae isolated from a red alga.</title>
        <authorList>
            <person name="Nedashkovskaya O.I."/>
            <person name="Kukhlevskiy A.D."/>
            <person name="Kim S.-G."/>
            <person name="Zhukova N.V."/>
            <person name="Mikhailov V.V."/>
        </authorList>
    </citation>
    <scope>NUCLEOTIDE SEQUENCE [LARGE SCALE GENOMIC DNA]</scope>
    <source>
        <strain evidence="6 7">10Alg115</strain>
    </source>
</reference>
<feature type="chain" id="PRO_5022862453" evidence="4">
    <location>
        <begin position="21"/>
        <end position="411"/>
    </location>
</feature>
<dbReference type="SUPFAM" id="SSF51126">
    <property type="entry name" value="Pectin lyase-like"/>
    <property type="match status" value="1"/>
</dbReference>
<dbReference type="Gene3D" id="2.160.20.10">
    <property type="entry name" value="Single-stranded right-handed beta-helix, Pectin lyase-like"/>
    <property type="match status" value="1"/>
</dbReference>
<evidence type="ECO:0000256" key="4">
    <source>
        <dbReference type="SAM" id="SignalP"/>
    </source>
</evidence>
<dbReference type="InterPro" id="IPR007742">
    <property type="entry name" value="NosD_dom"/>
</dbReference>
<dbReference type="InterPro" id="IPR022441">
    <property type="entry name" value="Para_beta_helix_rpt-2"/>
</dbReference>
<feature type="domain" description="Periplasmic copper-binding protein NosD beta helix" evidence="5">
    <location>
        <begin position="146"/>
        <end position="344"/>
    </location>
</feature>
<dbReference type="Pfam" id="PF05048">
    <property type="entry name" value="NosD"/>
    <property type="match status" value="1"/>
</dbReference>
<keyword evidence="4" id="KW-0732">Signal</keyword>
<keyword evidence="3" id="KW-0833">Ubl conjugation pathway</keyword>
<sequence>MLKKTLPLLLFLFIISNSYTQSIEVCATCDVNSLTDAIAKSKPHDKITIQKGTYLESNVIIDKPLQIIGEGNPIIDGEKKGYVLIVKSDSVSVTGLVIKNPGKSYTKDYAAVYISQSNHFTFENNTLESVFFGFLIEKSHHGKIVKNHVSSQAIDQSASGNGIHLWNCSNMLIDGNKAHNLRDGIYLEFTKETKVTNNQSYDNMRYGLHFMFSNHNEYHNNTFTNNGAGVAVMFSKFIKMTGNTFTKNWGTASYGLLLKEIYDAEIENNTFQENTIGINVEGSTRINYLKNNFISNGWSVKIAGACYANIFKENNFLNNSFDISYNSNMNDNKFDSNYWSSYTGYDLDKNGIGDIPYRPVKLFSYIVNKTPETIILLRSLFVDIINFSEKVSPVFTPDELVDSTPLMTPIK</sequence>
<evidence type="ECO:0000256" key="2">
    <source>
        <dbReference type="ARBA" id="ARBA00022737"/>
    </source>
</evidence>
<feature type="signal peptide" evidence="4">
    <location>
        <begin position="1"/>
        <end position="20"/>
    </location>
</feature>
<evidence type="ECO:0000256" key="1">
    <source>
        <dbReference type="ARBA" id="ARBA00004906"/>
    </source>
</evidence>
<dbReference type="OrthoDB" id="9767990at2"/>
<gene>
    <name evidence="6" type="primary">nosD</name>
    <name evidence="6" type="ORF">FF125_13485</name>
</gene>
<name>A0A5B7TVR4_9FLAO</name>
<dbReference type="SMART" id="SM00710">
    <property type="entry name" value="PbH1"/>
    <property type="match status" value="10"/>
</dbReference>
<proteinExistence type="predicted"/>
<dbReference type="InterPro" id="IPR006626">
    <property type="entry name" value="PbH1"/>
</dbReference>
<dbReference type="InterPro" id="IPR026464">
    <property type="entry name" value="NosD_copper_fam"/>
</dbReference>
<comment type="pathway">
    <text evidence="1">Protein modification; protein ubiquitination.</text>
</comment>
<protein>
    <submittedName>
        <fullName evidence="6">Nitrous oxide reductase family maturation protein NosD</fullName>
    </submittedName>
</protein>
<evidence type="ECO:0000259" key="5">
    <source>
        <dbReference type="Pfam" id="PF05048"/>
    </source>
</evidence>
<dbReference type="PANTHER" id="PTHR22990">
    <property type="entry name" value="F-BOX ONLY PROTEIN"/>
    <property type="match status" value="1"/>
</dbReference>
<dbReference type="KEGG" id="fbe:FF125_13485"/>
<evidence type="ECO:0000313" key="7">
    <source>
        <dbReference type="Proteomes" id="UP000306229"/>
    </source>
</evidence>
<dbReference type="Proteomes" id="UP000306229">
    <property type="component" value="Chromosome"/>
</dbReference>
<dbReference type="InterPro" id="IPR011050">
    <property type="entry name" value="Pectin_lyase_fold/virulence"/>
</dbReference>
<evidence type="ECO:0000313" key="6">
    <source>
        <dbReference type="EMBL" id="QCX39401.1"/>
    </source>
</evidence>
<dbReference type="InterPro" id="IPR012334">
    <property type="entry name" value="Pectin_lyas_fold"/>
</dbReference>
<dbReference type="NCBIfam" id="TIGR03804">
    <property type="entry name" value="para_beta_helix"/>
    <property type="match status" value="2"/>
</dbReference>
<dbReference type="AlphaFoldDB" id="A0A5B7TVR4"/>
<keyword evidence="2" id="KW-0677">Repeat</keyword>
<evidence type="ECO:0000256" key="3">
    <source>
        <dbReference type="ARBA" id="ARBA00022786"/>
    </source>
</evidence>
<dbReference type="RefSeq" id="WP_138950259.1">
    <property type="nucleotide sequence ID" value="NZ_CP040749.1"/>
</dbReference>
<accession>A0A5B7TVR4</accession>
<keyword evidence="7" id="KW-1185">Reference proteome</keyword>
<organism evidence="6 7">
    <name type="scientific">Aureibaculum algae</name>
    <dbReference type="NCBI Taxonomy" id="2584122"/>
    <lineage>
        <taxon>Bacteria</taxon>
        <taxon>Pseudomonadati</taxon>
        <taxon>Bacteroidota</taxon>
        <taxon>Flavobacteriia</taxon>
        <taxon>Flavobacteriales</taxon>
        <taxon>Flavobacteriaceae</taxon>
        <taxon>Aureibaculum</taxon>
    </lineage>
</organism>
<dbReference type="NCBIfam" id="TIGR04247">
    <property type="entry name" value="NosD_copper_fam"/>
    <property type="match status" value="1"/>
</dbReference>
<dbReference type="InterPro" id="IPR051550">
    <property type="entry name" value="SCF-Subunits/Alg-Epimerases"/>
</dbReference>
<dbReference type="EMBL" id="CP040749">
    <property type="protein sequence ID" value="QCX39401.1"/>
    <property type="molecule type" value="Genomic_DNA"/>
</dbReference>